<sequence length="134" mass="15492">FNIMNSVEKLVRHTRKIRWLSLDNNESFLLSTGCNHCLGPQTPDASGHYQLTQLKSSCLLDATSHGHVHEELCMWNGRWRASCFPPPPNIFHKVHHYRESEAKDRIFSYLFYCDQQQRKVSSSSELAISLTCIL</sequence>
<feature type="non-terminal residue" evidence="1">
    <location>
        <position position="1"/>
    </location>
</feature>
<proteinExistence type="predicted"/>
<reference evidence="1 2" key="1">
    <citation type="submission" date="2014-04" db="EMBL/GenBank/DDBJ databases">
        <authorList>
            <consortium name="DOE Joint Genome Institute"/>
            <person name="Kuo A."/>
            <person name="Kohler A."/>
            <person name="Nagy L.G."/>
            <person name="Floudas D."/>
            <person name="Copeland A."/>
            <person name="Barry K.W."/>
            <person name="Cichocki N."/>
            <person name="Veneault-Fourrey C."/>
            <person name="LaButti K."/>
            <person name="Lindquist E.A."/>
            <person name="Lipzen A."/>
            <person name="Lundell T."/>
            <person name="Morin E."/>
            <person name="Murat C."/>
            <person name="Sun H."/>
            <person name="Tunlid A."/>
            <person name="Henrissat B."/>
            <person name="Grigoriev I.V."/>
            <person name="Hibbett D.S."/>
            <person name="Martin F."/>
            <person name="Nordberg H.P."/>
            <person name="Cantor M.N."/>
            <person name="Hua S.X."/>
        </authorList>
    </citation>
    <scope>NUCLEOTIDE SEQUENCE [LARGE SCALE GENOMIC DNA]</scope>
    <source>
        <strain evidence="1 2">LaAM-08-1</strain>
    </source>
</reference>
<accession>A0A0C9WTG2</accession>
<keyword evidence="2" id="KW-1185">Reference proteome</keyword>
<organism evidence="1 2">
    <name type="scientific">Laccaria amethystina LaAM-08-1</name>
    <dbReference type="NCBI Taxonomy" id="1095629"/>
    <lineage>
        <taxon>Eukaryota</taxon>
        <taxon>Fungi</taxon>
        <taxon>Dikarya</taxon>
        <taxon>Basidiomycota</taxon>
        <taxon>Agaricomycotina</taxon>
        <taxon>Agaricomycetes</taxon>
        <taxon>Agaricomycetidae</taxon>
        <taxon>Agaricales</taxon>
        <taxon>Agaricineae</taxon>
        <taxon>Hydnangiaceae</taxon>
        <taxon>Laccaria</taxon>
    </lineage>
</organism>
<dbReference type="Proteomes" id="UP000054477">
    <property type="component" value="Unassembled WGS sequence"/>
</dbReference>
<evidence type="ECO:0000313" key="2">
    <source>
        <dbReference type="Proteomes" id="UP000054477"/>
    </source>
</evidence>
<dbReference type="HOGENOM" id="CLU_1901208_0_0_1"/>
<reference evidence="2" key="2">
    <citation type="submission" date="2015-01" db="EMBL/GenBank/DDBJ databases">
        <title>Evolutionary Origins and Diversification of the Mycorrhizal Mutualists.</title>
        <authorList>
            <consortium name="DOE Joint Genome Institute"/>
            <consortium name="Mycorrhizal Genomics Consortium"/>
            <person name="Kohler A."/>
            <person name="Kuo A."/>
            <person name="Nagy L.G."/>
            <person name="Floudas D."/>
            <person name="Copeland A."/>
            <person name="Barry K.W."/>
            <person name="Cichocki N."/>
            <person name="Veneault-Fourrey C."/>
            <person name="LaButti K."/>
            <person name="Lindquist E.A."/>
            <person name="Lipzen A."/>
            <person name="Lundell T."/>
            <person name="Morin E."/>
            <person name="Murat C."/>
            <person name="Riley R."/>
            <person name="Ohm R."/>
            <person name="Sun H."/>
            <person name="Tunlid A."/>
            <person name="Henrissat B."/>
            <person name="Grigoriev I.V."/>
            <person name="Hibbett D.S."/>
            <person name="Martin F."/>
        </authorList>
    </citation>
    <scope>NUCLEOTIDE SEQUENCE [LARGE SCALE GENOMIC DNA]</scope>
    <source>
        <strain evidence="2">LaAM-08-1</strain>
    </source>
</reference>
<dbReference type="OrthoDB" id="10406961at2759"/>
<gene>
    <name evidence="1" type="ORF">K443DRAFT_114890</name>
</gene>
<protein>
    <submittedName>
        <fullName evidence="1">Uncharacterized protein</fullName>
    </submittedName>
</protein>
<dbReference type="AlphaFoldDB" id="A0A0C9WTG2"/>
<evidence type="ECO:0000313" key="1">
    <source>
        <dbReference type="EMBL" id="KIJ91533.1"/>
    </source>
</evidence>
<name>A0A0C9WTG2_9AGAR</name>
<dbReference type="EMBL" id="KN838995">
    <property type="protein sequence ID" value="KIJ91533.1"/>
    <property type="molecule type" value="Genomic_DNA"/>
</dbReference>